<keyword evidence="1" id="KW-0812">Transmembrane</keyword>
<sequence>MASILLSARSRELSKVDASILSKYGRDTLQDVVGFTVETALCSVYGVFFALAVYAILRRGLKSRGSIVMLLVVVYLYGTSVTQWAVDFWATLQHIHSLFMTTDVPIPDRVVARDAADDKVAALQEAIFDINLIVADAVQLWFPVYFCSPHLVCPPFQLVNYVALMTWACSQFFTVIDITCNIDLGPFPGADRICPSSSRIVWGFSLGTNVVCTLLIGFKAWQHCKMLKQLGIGGKTHGMSTQNILSLLVESGFIYIFLLAIQIICYDESITPASPWYYFQYILVLMGQQVTGMYPTLIIAIVNFKRTIWEEHPIIMDNCTVLNSLPWKVNPGRSGATRTFDSCSVIDICPEKVHDEQCTTDEI</sequence>
<organism evidence="2 3">
    <name type="scientific">Mycena sanguinolenta</name>
    <dbReference type="NCBI Taxonomy" id="230812"/>
    <lineage>
        <taxon>Eukaryota</taxon>
        <taxon>Fungi</taxon>
        <taxon>Dikarya</taxon>
        <taxon>Basidiomycota</taxon>
        <taxon>Agaricomycotina</taxon>
        <taxon>Agaricomycetes</taxon>
        <taxon>Agaricomycetidae</taxon>
        <taxon>Agaricales</taxon>
        <taxon>Marasmiineae</taxon>
        <taxon>Mycenaceae</taxon>
        <taxon>Mycena</taxon>
    </lineage>
</organism>
<name>A0A8H6YCS3_9AGAR</name>
<evidence type="ECO:0000313" key="2">
    <source>
        <dbReference type="EMBL" id="KAF7358695.1"/>
    </source>
</evidence>
<protein>
    <submittedName>
        <fullName evidence="2">Uncharacterized protein</fullName>
    </submittedName>
</protein>
<dbReference type="AlphaFoldDB" id="A0A8H6YCS3"/>
<reference evidence="2" key="1">
    <citation type="submission" date="2020-05" db="EMBL/GenBank/DDBJ databases">
        <title>Mycena genomes resolve the evolution of fungal bioluminescence.</title>
        <authorList>
            <person name="Tsai I.J."/>
        </authorList>
    </citation>
    <scope>NUCLEOTIDE SEQUENCE</scope>
    <source>
        <strain evidence="2">160909Yilan</strain>
    </source>
</reference>
<dbReference type="OrthoDB" id="2790304at2759"/>
<gene>
    <name evidence="2" type="ORF">MSAN_01208500</name>
</gene>
<keyword evidence="3" id="KW-1185">Reference proteome</keyword>
<comment type="caution">
    <text evidence="2">The sequence shown here is derived from an EMBL/GenBank/DDBJ whole genome shotgun (WGS) entry which is preliminary data.</text>
</comment>
<dbReference type="EMBL" id="JACAZH010000009">
    <property type="protein sequence ID" value="KAF7358695.1"/>
    <property type="molecule type" value="Genomic_DNA"/>
</dbReference>
<accession>A0A8H6YCS3</accession>
<proteinExistence type="predicted"/>
<keyword evidence="1" id="KW-0472">Membrane</keyword>
<feature type="transmembrane region" description="Helical" evidence="1">
    <location>
        <begin position="276"/>
        <end position="302"/>
    </location>
</feature>
<evidence type="ECO:0000313" key="3">
    <source>
        <dbReference type="Proteomes" id="UP000623467"/>
    </source>
</evidence>
<dbReference type="Proteomes" id="UP000623467">
    <property type="component" value="Unassembled WGS sequence"/>
</dbReference>
<evidence type="ECO:0000256" key="1">
    <source>
        <dbReference type="SAM" id="Phobius"/>
    </source>
</evidence>
<feature type="transmembrane region" description="Helical" evidence="1">
    <location>
        <begin position="67"/>
        <end position="86"/>
    </location>
</feature>
<feature type="transmembrane region" description="Helical" evidence="1">
    <location>
        <begin position="32"/>
        <end position="55"/>
    </location>
</feature>
<feature type="transmembrane region" description="Helical" evidence="1">
    <location>
        <begin position="200"/>
        <end position="221"/>
    </location>
</feature>
<feature type="transmembrane region" description="Helical" evidence="1">
    <location>
        <begin position="242"/>
        <end position="264"/>
    </location>
</feature>
<keyword evidence="1" id="KW-1133">Transmembrane helix</keyword>